<dbReference type="EMBL" id="KN837156">
    <property type="protein sequence ID" value="KIJ38921.1"/>
    <property type="molecule type" value="Genomic_DNA"/>
</dbReference>
<name>A0A0C9VMN9_SPHS4</name>
<dbReference type="AlphaFoldDB" id="A0A0C9VMN9"/>
<sequence>MVYIPSPTVAKRIESLVPVDSFNAPSLVDKVATLIRMIDEWFGMWVSLPSITIVEHPKRIILGGESPRTIVRTLPYIQSDYTSIFVQWCNNFPSVQVEMGWPFS</sequence>
<organism evidence="1 2">
    <name type="scientific">Sphaerobolus stellatus (strain SS14)</name>
    <dbReference type="NCBI Taxonomy" id="990650"/>
    <lineage>
        <taxon>Eukaryota</taxon>
        <taxon>Fungi</taxon>
        <taxon>Dikarya</taxon>
        <taxon>Basidiomycota</taxon>
        <taxon>Agaricomycotina</taxon>
        <taxon>Agaricomycetes</taxon>
        <taxon>Phallomycetidae</taxon>
        <taxon>Geastrales</taxon>
        <taxon>Sphaerobolaceae</taxon>
        <taxon>Sphaerobolus</taxon>
    </lineage>
</organism>
<accession>A0A0C9VMN9</accession>
<protein>
    <submittedName>
        <fullName evidence="1">Uncharacterized protein</fullName>
    </submittedName>
</protein>
<gene>
    <name evidence="1" type="ORF">M422DRAFT_258328</name>
</gene>
<proteinExistence type="predicted"/>
<dbReference type="HOGENOM" id="CLU_2251791_0_0_1"/>
<keyword evidence="2" id="KW-1185">Reference proteome</keyword>
<reference evidence="1 2" key="1">
    <citation type="submission" date="2014-06" db="EMBL/GenBank/DDBJ databases">
        <title>Evolutionary Origins and Diversification of the Mycorrhizal Mutualists.</title>
        <authorList>
            <consortium name="DOE Joint Genome Institute"/>
            <consortium name="Mycorrhizal Genomics Consortium"/>
            <person name="Kohler A."/>
            <person name="Kuo A."/>
            <person name="Nagy L.G."/>
            <person name="Floudas D."/>
            <person name="Copeland A."/>
            <person name="Barry K.W."/>
            <person name="Cichocki N."/>
            <person name="Veneault-Fourrey C."/>
            <person name="LaButti K."/>
            <person name="Lindquist E.A."/>
            <person name="Lipzen A."/>
            <person name="Lundell T."/>
            <person name="Morin E."/>
            <person name="Murat C."/>
            <person name="Riley R."/>
            <person name="Ohm R."/>
            <person name="Sun H."/>
            <person name="Tunlid A."/>
            <person name="Henrissat B."/>
            <person name="Grigoriev I.V."/>
            <person name="Hibbett D.S."/>
            <person name="Martin F."/>
        </authorList>
    </citation>
    <scope>NUCLEOTIDE SEQUENCE [LARGE SCALE GENOMIC DNA]</scope>
    <source>
        <strain evidence="1 2">SS14</strain>
    </source>
</reference>
<evidence type="ECO:0000313" key="2">
    <source>
        <dbReference type="Proteomes" id="UP000054279"/>
    </source>
</evidence>
<dbReference type="Proteomes" id="UP000054279">
    <property type="component" value="Unassembled WGS sequence"/>
</dbReference>
<evidence type="ECO:0000313" key="1">
    <source>
        <dbReference type="EMBL" id="KIJ38921.1"/>
    </source>
</evidence>